<keyword evidence="8" id="KW-0317">Glutathione biosynthesis</keyword>
<dbReference type="HAMAP" id="MF_00782">
    <property type="entry name" value="Glut_biosynth"/>
    <property type="match status" value="1"/>
</dbReference>
<dbReference type="InterPro" id="IPR013651">
    <property type="entry name" value="ATP-grasp_RimK-type"/>
</dbReference>
<dbReference type="InterPro" id="IPR006335">
    <property type="entry name" value="Glut_biosynth"/>
</dbReference>
<comment type="pathway">
    <text evidence="3">Sulfur metabolism; glutathione biosynthesis; glutathione from L-cysteine and L-glutamate: step 1/2.</text>
</comment>
<keyword evidence="7 20" id="KW-0436">Ligase</keyword>
<keyword evidence="13" id="KW-0464">Manganese</keyword>
<name>A0A5C1Q8F4_9SPIO</name>
<evidence type="ECO:0000313" key="21">
    <source>
        <dbReference type="Proteomes" id="UP000323824"/>
    </source>
</evidence>
<dbReference type="KEGG" id="sper:EW093_02625"/>
<dbReference type="AlphaFoldDB" id="A0A5C1Q8F4"/>
<evidence type="ECO:0000256" key="9">
    <source>
        <dbReference type="ARBA" id="ARBA00022723"/>
    </source>
</evidence>
<dbReference type="GO" id="GO:0004357">
    <property type="term" value="F:glutamate-cysteine ligase activity"/>
    <property type="evidence" value="ECO:0007669"/>
    <property type="project" value="UniProtKB-EC"/>
</dbReference>
<dbReference type="SUPFAM" id="SSF56059">
    <property type="entry name" value="Glutathione synthetase ATP-binding domain-like"/>
    <property type="match status" value="1"/>
</dbReference>
<dbReference type="Pfam" id="PF08443">
    <property type="entry name" value="RimK"/>
    <property type="match status" value="1"/>
</dbReference>
<evidence type="ECO:0000256" key="3">
    <source>
        <dbReference type="ARBA" id="ARBA00005006"/>
    </source>
</evidence>
<comment type="cofactor">
    <cofactor evidence="1">
        <name>Mn(2+)</name>
        <dbReference type="ChEBI" id="CHEBI:29035"/>
    </cofactor>
</comment>
<comment type="similarity">
    <text evidence="4">Belongs to the glutamate--cysteine ligase type 1 family. Type 1 subfamily.</text>
</comment>
<evidence type="ECO:0000256" key="7">
    <source>
        <dbReference type="ARBA" id="ARBA00022598"/>
    </source>
</evidence>
<dbReference type="RefSeq" id="WP_149566896.1">
    <property type="nucleotide sequence ID" value="NZ_CP035807.1"/>
</dbReference>
<dbReference type="GO" id="GO:0006750">
    <property type="term" value="P:glutathione biosynthetic process"/>
    <property type="evidence" value="ECO:0007669"/>
    <property type="project" value="UniProtKB-UniPathway"/>
</dbReference>
<evidence type="ECO:0000256" key="17">
    <source>
        <dbReference type="ARBA" id="ARBA00048819"/>
    </source>
</evidence>
<evidence type="ECO:0000256" key="6">
    <source>
        <dbReference type="ARBA" id="ARBA00014618"/>
    </source>
</evidence>
<dbReference type="InterPro" id="IPR014746">
    <property type="entry name" value="Gln_synth/guanido_kin_cat_dom"/>
</dbReference>
<protein>
    <recommendedName>
        <fullName evidence="6">Glutamate--cysteine ligase</fullName>
        <ecNumber evidence="5">6.3.2.2</ecNumber>
    </recommendedName>
    <alternativeName>
        <fullName evidence="16">Gamma-ECS</fullName>
    </alternativeName>
    <alternativeName>
        <fullName evidence="15">Gamma-glutamylcysteine synthetase</fullName>
    </alternativeName>
</protein>
<evidence type="ECO:0000256" key="11">
    <source>
        <dbReference type="ARBA" id="ARBA00022840"/>
    </source>
</evidence>
<dbReference type="PANTHER" id="PTHR38761:SF1">
    <property type="entry name" value="GLUTAMATE--CYSTEINE LIGASE"/>
    <property type="match status" value="1"/>
</dbReference>
<dbReference type="InterPro" id="IPR007370">
    <property type="entry name" value="Glu_cys_ligase"/>
</dbReference>
<evidence type="ECO:0000256" key="10">
    <source>
        <dbReference type="ARBA" id="ARBA00022741"/>
    </source>
</evidence>
<dbReference type="GO" id="GO:0046872">
    <property type="term" value="F:metal ion binding"/>
    <property type="evidence" value="ECO:0007669"/>
    <property type="project" value="UniProtKB-KW"/>
</dbReference>
<gene>
    <name evidence="20" type="primary">gshB</name>
    <name evidence="20" type="ORF">EW093_02625</name>
</gene>
<keyword evidence="14" id="KW-0511">Multifunctional enzyme</keyword>
<keyword evidence="9" id="KW-0479">Metal-binding</keyword>
<dbReference type="Gene3D" id="3.30.470.20">
    <property type="entry name" value="ATP-grasp fold, B domain"/>
    <property type="match status" value="2"/>
</dbReference>
<keyword evidence="21" id="KW-1185">Reference proteome</keyword>
<evidence type="ECO:0000256" key="16">
    <source>
        <dbReference type="ARBA" id="ARBA00032122"/>
    </source>
</evidence>
<dbReference type="GO" id="GO:0005524">
    <property type="term" value="F:ATP binding"/>
    <property type="evidence" value="ECO:0007669"/>
    <property type="project" value="UniProtKB-UniRule"/>
</dbReference>
<evidence type="ECO:0000256" key="12">
    <source>
        <dbReference type="ARBA" id="ARBA00022842"/>
    </source>
</evidence>
<evidence type="ECO:0000256" key="13">
    <source>
        <dbReference type="ARBA" id="ARBA00023211"/>
    </source>
</evidence>
<evidence type="ECO:0000256" key="1">
    <source>
        <dbReference type="ARBA" id="ARBA00001936"/>
    </source>
</evidence>
<organism evidence="20 21">
    <name type="scientific">Thiospirochaeta perfilievii</name>
    <dbReference type="NCBI Taxonomy" id="252967"/>
    <lineage>
        <taxon>Bacteria</taxon>
        <taxon>Pseudomonadati</taxon>
        <taxon>Spirochaetota</taxon>
        <taxon>Spirochaetia</taxon>
        <taxon>Spirochaetales</taxon>
        <taxon>Spirochaetaceae</taxon>
        <taxon>Thiospirochaeta</taxon>
    </lineage>
</organism>
<dbReference type="Gene3D" id="3.30.590.20">
    <property type="match status" value="1"/>
</dbReference>
<comment type="cofactor">
    <cofactor evidence="2">
        <name>Mg(2+)</name>
        <dbReference type="ChEBI" id="CHEBI:18420"/>
    </cofactor>
</comment>
<evidence type="ECO:0000256" key="4">
    <source>
        <dbReference type="ARBA" id="ARBA00008772"/>
    </source>
</evidence>
<dbReference type="PROSITE" id="PS50975">
    <property type="entry name" value="ATP_GRASP"/>
    <property type="match status" value="1"/>
</dbReference>
<evidence type="ECO:0000256" key="8">
    <source>
        <dbReference type="ARBA" id="ARBA00022684"/>
    </source>
</evidence>
<evidence type="ECO:0000256" key="18">
    <source>
        <dbReference type="PROSITE-ProRule" id="PRU00409"/>
    </source>
</evidence>
<reference evidence="20 21" key="1">
    <citation type="submission" date="2019-02" db="EMBL/GenBank/DDBJ databases">
        <authorList>
            <person name="Fomenkov A."/>
            <person name="Dubinina G."/>
            <person name="Grabovich M."/>
            <person name="Vincze T."/>
            <person name="Roberts R.J."/>
        </authorList>
    </citation>
    <scope>NUCLEOTIDE SEQUENCE [LARGE SCALE GENOMIC DNA]</scope>
    <source>
        <strain evidence="20 21">P</strain>
    </source>
</reference>
<dbReference type="SUPFAM" id="SSF55931">
    <property type="entry name" value="Glutamine synthetase/guanido kinase"/>
    <property type="match status" value="1"/>
</dbReference>
<dbReference type="Pfam" id="PF04262">
    <property type="entry name" value="Glu_cys_ligase"/>
    <property type="match status" value="2"/>
</dbReference>
<keyword evidence="12" id="KW-0460">Magnesium</keyword>
<evidence type="ECO:0000256" key="14">
    <source>
        <dbReference type="ARBA" id="ARBA00023268"/>
    </source>
</evidence>
<dbReference type="Proteomes" id="UP000323824">
    <property type="component" value="Chromosome"/>
</dbReference>
<dbReference type="InterPro" id="IPR011761">
    <property type="entry name" value="ATP-grasp"/>
</dbReference>
<sequence length="767" mass="87989">MENVLNAIINNGLERELICGVWGLEKENIRVDSNGKLALTQHPLGLGNKIEHPYITTDFSESQVEVITPPCKSMDEAYFMLENLHDIVTENLEKDEYLWPSSMPPIIPKDEDIPIANYGNSSEAKDKMEYRNYIAKKYGKHKQLISGIHYNFSFNEDFLKKLHVLSSVNESFYDFKNGIYLTAARNLLKHQWLLTYLLGANVATHSSYKHCCNKDRENIKEEVLFKGACSYRNSLCGYRNKEDFRVSFDTLEENIRDLKNLISQGHLRGVKEYYSPVRLKNSKDTDTFEALERDGIEYIELRMIDLNPLSKVGIFREDLSLVHLFILSSLLYPCSSYNHKEQKKAMENQNEVSFNGHNLSKELRDEGLFFFDRMEKVLDKLSIDCGYYNDIIRAAKRKLSHKEELYSYKVYNLVLNEGYINHHLSISKENKKISLNESYSLKGYEDLELSTQILLKEALLKGLRVEVLDKRENFISISNKRKIEYIKQATKTSLDSYSTALIMENKAITKKVLLKSGISVPNGGIYTGIDRALMDFNKYLKSKIVIKPNNTNFGIGITILEANFSIEQYQEGLELAFNNDDTILIEEFFKGNEYRFTIIDGKVAGILQRVPANVVGDGKSNILELIEIKNRNPLRGRGYKKPLEQLKVGSEELFYLKSKNLTPNYIPQKDEIVFLRENSNISTGGDSLDFTDLIDTSYKDEAERAAKAVGANITGVDMMIENIQNRRSDTNATIIELNFNPAIHIHCYPFKGKNRRLGLQVLNALGF</sequence>
<dbReference type="InterPro" id="IPR040657">
    <property type="entry name" value="GshAB_ATP-grasp"/>
</dbReference>
<reference evidence="20 21" key="2">
    <citation type="submission" date="2019-09" db="EMBL/GenBank/DDBJ databases">
        <title>Complete Genome Sequence and Methylome Analysis of free living Spirochaetas.</title>
        <authorList>
            <person name="Leshcheva N."/>
            <person name="Mikheeva N."/>
        </authorList>
    </citation>
    <scope>NUCLEOTIDE SEQUENCE [LARGE SCALE GENOMIC DNA]</scope>
    <source>
        <strain evidence="20 21">P</strain>
    </source>
</reference>
<evidence type="ECO:0000256" key="15">
    <source>
        <dbReference type="ARBA" id="ARBA00030585"/>
    </source>
</evidence>
<dbReference type="PANTHER" id="PTHR38761">
    <property type="entry name" value="GLUTAMATE--CYSTEINE LIGASE"/>
    <property type="match status" value="1"/>
</dbReference>
<dbReference type="EMBL" id="CP035807">
    <property type="protein sequence ID" value="QEN03638.1"/>
    <property type="molecule type" value="Genomic_DNA"/>
</dbReference>
<keyword evidence="11 18" id="KW-0067">ATP-binding</keyword>
<comment type="catalytic activity">
    <reaction evidence="17">
        <text>L-cysteine + L-glutamate + ATP = gamma-L-glutamyl-L-cysteine + ADP + phosphate + H(+)</text>
        <dbReference type="Rhea" id="RHEA:13285"/>
        <dbReference type="ChEBI" id="CHEBI:15378"/>
        <dbReference type="ChEBI" id="CHEBI:29985"/>
        <dbReference type="ChEBI" id="CHEBI:30616"/>
        <dbReference type="ChEBI" id="CHEBI:35235"/>
        <dbReference type="ChEBI" id="CHEBI:43474"/>
        <dbReference type="ChEBI" id="CHEBI:58173"/>
        <dbReference type="ChEBI" id="CHEBI:456216"/>
        <dbReference type="EC" id="6.3.2.2"/>
    </reaction>
</comment>
<evidence type="ECO:0000256" key="5">
    <source>
        <dbReference type="ARBA" id="ARBA00012220"/>
    </source>
</evidence>
<feature type="domain" description="ATP-grasp" evidence="19">
    <location>
        <begin position="510"/>
        <end position="766"/>
    </location>
</feature>
<dbReference type="InterPro" id="IPR006334">
    <property type="entry name" value="Glut_cys_ligase"/>
</dbReference>
<dbReference type="NCBIfam" id="NF002688">
    <property type="entry name" value="PRK02471.1"/>
    <property type="match status" value="1"/>
</dbReference>
<proteinExistence type="inferred from homology"/>
<dbReference type="UniPathway" id="UPA00142">
    <property type="reaction ID" value="UER00209"/>
</dbReference>
<dbReference type="OrthoDB" id="9803907at2"/>
<dbReference type="EC" id="6.3.2.2" evidence="5"/>
<dbReference type="GO" id="GO:0005829">
    <property type="term" value="C:cytosol"/>
    <property type="evidence" value="ECO:0007669"/>
    <property type="project" value="TreeGrafter"/>
</dbReference>
<evidence type="ECO:0000256" key="2">
    <source>
        <dbReference type="ARBA" id="ARBA00001946"/>
    </source>
</evidence>
<accession>A0A5C1Q8F4</accession>
<dbReference type="Pfam" id="PF18419">
    <property type="entry name" value="ATP-grasp_6"/>
    <property type="match status" value="1"/>
</dbReference>
<evidence type="ECO:0000259" key="19">
    <source>
        <dbReference type="PROSITE" id="PS50975"/>
    </source>
</evidence>
<evidence type="ECO:0000313" key="20">
    <source>
        <dbReference type="EMBL" id="QEN03638.1"/>
    </source>
</evidence>
<keyword evidence="10 18" id="KW-0547">Nucleotide-binding</keyword>